<feature type="compositionally biased region" description="Polar residues" evidence="1">
    <location>
        <begin position="122"/>
        <end position="137"/>
    </location>
</feature>
<dbReference type="PANTHER" id="PTHR22959">
    <property type="entry name" value="PYM PROTEIN"/>
    <property type="match status" value="1"/>
</dbReference>
<dbReference type="InterPro" id="IPR036348">
    <property type="entry name" value="WIBG_N_sf"/>
</dbReference>
<dbReference type="PANTHER" id="PTHR22959:SF0">
    <property type="entry name" value="PARTNER OF Y14 AND MAGO"/>
    <property type="match status" value="1"/>
</dbReference>
<dbReference type="Proteomes" id="UP001140949">
    <property type="component" value="Unassembled WGS sequence"/>
</dbReference>
<feature type="compositionally biased region" description="Basic and acidic residues" evidence="1">
    <location>
        <begin position="14"/>
        <end position="32"/>
    </location>
</feature>
<keyword evidence="4" id="KW-1185">Reference proteome</keyword>
<evidence type="ECO:0000256" key="1">
    <source>
        <dbReference type="SAM" id="MobiDB-lite"/>
    </source>
</evidence>
<dbReference type="InterPro" id="IPR015362">
    <property type="entry name" value="WIBG_mago-bd"/>
</dbReference>
<feature type="region of interest" description="Disordered" evidence="1">
    <location>
        <begin position="196"/>
        <end position="233"/>
    </location>
</feature>
<dbReference type="InterPro" id="IPR039333">
    <property type="entry name" value="PYM1"/>
</dbReference>
<accession>A0AAX6E2Z6</accession>
<dbReference type="SMART" id="SM01273">
    <property type="entry name" value="Mago-bind"/>
    <property type="match status" value="1"/>
</dbReference>
<feature type="compositionally biased region" description="Basic and acidic residues" evidence="1">
    <location>
        <begin position="199"/>
        <end position="233"/>
    </location>
</feature>
<dbReference type="EMBL" id="JANAVB010040220">
    <property type="protein sequence ID" value="KAJ6798408.1"/>
    <property type="molecule type" value="Genomic_DNA"/>
</dbReference>
<dbReference type="GO" id="GO:1903259">
    <property type="term" value="P:exon-exon junction complex disassembly"/>
    <property type="evidence" value="ECO:0007669"/>
    <property type="project" value="InterPro"/>
</dbReference>
<feature type="compositionally biased region" description="Low complexity" evidence="1">
    <location>
        <begin position="76"/>
        <end position="85"/>
    </location>
</feature>
<feature type="domain" description="WIBG Mago-binding" evidence="2">
    <location>
        <begin position="18"/>
        <end position="44"/>
    </location>
</feature>
<organism evidence="3 4">
    <name type="scientific">Iris pallida</name>
    <name type="common">Sweet iris</name>
    <dbReference type="NCBI Taxonomy" id="29817"/>
    <lineage>
        <taxon>Eukaryota</taxon>
        <taxon>Viridiplantae</taxon>
        <taxon>Streptophyta</taxon>
        <taxon>Embryophyta</taxon>
        <taxon>Tracheophyta</taxon>
        <taxon>Spermatophyta</taxon>
        <taxon>Magnoliopsida</taxon>
        <taxon>Liliopsida</taxon>
        <taxon>Asparagales</taxon>
        <taxon>Iridaceae</taxon>
        <taxon>Iridoideae</taxon>
        <taxon>Irideae</taxon>
        <taxon>Iris</taxon>
    </lineage>
</organism>
<evidence type="ECO:0000313" key="3">
    <source>
        <dbReference type="EMBL" id="KAJ6798408.1"/>
    </source>
</evidence>
<reference evidence="3" key="1">
    <citation type="journal article" date="2023" name="GigaByte">
        <title>Genome assembly of the bearded iris, Iris pallida Lam.</title>
        <authorList>
            <person name="Bruccoleri R.E."/>
            <person name="Oakeley E.J."/>
            <person name="Faust A.M.E."/>
            <person name="Altorfer M."/>
            <person name="Dessus-Babus S."/>
            <person name="Burckhardt D."/>
            <person name="Oertli M."/>
            <person name="Naumann U."/>
            <person name="Petersen F."/>
            <person name="Wong J."/>
        </authorList>
    </citation>
    <scope>NUCLEOTIDE SEQUENCE</scope>
    <source>
        <strain evidence="3">GSM-AAB239-AS_SAM_17_03QT</strain>
    </source>
</reference>
<dbReference type="SUPFAM" id="SSF101931">
    <property type="entry name" value="Pym (Within the bgcn gene intron protein, WIBG), N-terminal domain"/>
    <property type="match status" value="1"/>
</dbReference>
<dbReference type="GO" id="GO:0005737">
    <property type="term" value="C:cytoplasm"/>
    <property type="evidence" value="ECO:0007669"/>
    <property type="project" value="TreeGrafter"/>
</dbReference>
<feature type="region of interest" description="Disordered" evidence="1">
    <location>
        <begin position="61"/>
        <end position="137"/>
    </location>
</feature>
<dbReference type="Pfam" id="PF09282">
    <property type="entry name" value="Mago-bind"/>
    <property type="match status" value="1"/>
</dbReference>
<dbReference type="GO" id="GO:0035145">
    <property type="term" value="C:exon-exon junction complex"/>
    <property type="evidence" value="ECO:0007669"/>
    <property type="project" value="TreeGrafter"/>
</dbReference>
<proteinExistence type="predicted"/>
<evidence type="ECO:0000259" key="2">
    <source>
        <dbReference type="SMART" id="SM01273"/>
    </source>
</evidence>
<dbReference type="AlphaFoldDB" id="A0AAX6E2Z6"/>
<gene>
    <name evidence="3" type="ORF">M6B38_211805</name>
</gene>
<protein>
    <submittedName>
        <fullName evidence="3">Partner of Y14 and mago-like isoform X2</fullName>
    </submittedName>
</protein>
<name>A0AAX6E2Z6_IRIPA</name>
<comment type="caution">
    <text evidence="3">The sequence shown here is derived from an EMBL/GenBank/DDBJ whole genome shotgun (WGS) entry which is preliminary data.</text>
</comment>
<reference evidence="3" key="2">
    <citation type="submission" date="2023-04" db="EMBL/GenBank/DDBJ databases">
        <authorList>
            <person name="Bruccoleri R.E."/>
            <person name="Oakeley E.J."/>
            <person name="Faust A.-M."/>
            <person name="Dessus-Babus S."/>
            <person name="Altorfer M."/>
            <person name="Burckhardt D."/>
            <person name="Oertli M."/>
            <person name="Naumann U."/>
            <person name="Petersen F."/>
            <person name="Wong J."/>
        </authorList>
    </citation>
    <scope>NUCLEOTIDE SEQUENCE</scope>
    <source>
        <strain evidence="3">GSM-AAB239-AS_SAM_17_03QT</strain>
        <tissue evidence="3">Leaf</tissue>
    </source>
</reference>
<sequence length="233" mass="25432">MGEEESSVSRPMKNPKEGERILAPTRRPDGTLRKPVRIRAGYVPQDEVAIYQSKGALLKKEAQPEVPPGYDPVLDAAASAAAAGKPKTKSAKRNERKKEKKQLQAAMASLSDKGKDLDSEQAESLTSETPAETLNRLQSVETVTSQISNLCFSATPVVAGPSTDQFETTKTEESAPDIDKRIRALKKKIRLAEAQLKGDQQDMKPEHAEKTAKIEGWKGELKALEDKKANPVS</sequence>
<evidence type="ECO:0000313" key="4">
    <source>
        <dbReference type="Proteomes" id="UP001140949"/>
    </source>
</evidence>
<dbReference type="GO" id="GO:0003723">
    <property type="term" value="F:RNA binding"/>
    <property type="evidence" value="ECO:0007669"/>
    <property type="project" value="TreeGrafter"/>
</dbReference>
<feature type="region of interest" description="Disordered" evidence="1">
    <location>
        <begin position="1"/>
        <end position="45"/>
    </location>
</feature>